<evidence type="ECO:0000313" key="3">
    <source>
        <dbReference type="Proteomes" id="UP000007058"/>
    </source>
</evidence>
<evidence type="ECO:0008006" key="4">
    <source>
        <dbReference type="Google" id="ProtNLM"/>
    </source>
</evidence>
<dbReference type="InterPro" id="IPR000653">
    <property type="entry name" value="DegT/StrS_aminotransferase"/>
</dbReference>
<protein>
    <recommendedName>
        <fullName evidence="4">Pyridoxal phosphate-dependent enzyme</fullName>
    </recommendedName>
</protein>
<dbReference type="RefSeq" id="WP_011382492.1">
    <property type="nucleotide sequence ID" value="NC_007626.1"/>
</dbReference>
<name>Q2WBC6_PARM1</name>
<sequence>MITGAPLPSWRELGALLGDAADGSKAAAAWTLPTDKAVWFSRSAHSLEAIAASWQCRHGRLPRLWVPDYFCNASLGPVRRGGISLTFYPVGLDLAPDWEECRRLALAEAPDLFLAVHYFGLPMDMAAALEFCRHEGALLIEDCAHVLSPGPGLGESGTFVLWSPHKHLAVPQGGLVVCRDPDEGVAPSSGPSPAMRGWLIKRLVQKLAPGWLLPPATRQGPQHFADDPPEGVVSQTPSLAPQALALLAAVLPALPRVAARRRQNALALLEVLKRMPDWESLFDPGLVTPYRLVMRCRSPDIAAQRFDLYRSQGIPVESWPDLAPEVGAKPEYHARALALRWHLLCFPVHQGLDAAELTRRCAEAGKGKSA</sequence>
<dbReference type="OrthoDB" id="341858at2"/>
<comment type="similarity">
    <text evidence="1">Belongs to the DegT/DnrJ/EryC1 family.</text>
</comment>
<organism evidence="2 3">
    <name type="scientific">Paramagnetospirillum magneticum (strain ATCC 700264 / AMB-1)</name>
    <name type="common">Magnetospirillum magneticum</name>
    <dbReference type="NCBI Taxonomy" id="342108"/>
    <lineage>
        <taxon>Bacteria</taxon>
        <taxon>Pseudomonadati</taxon>
        <taxon>Pseudomonadota</taxon>
        <taxon>Alphaproteobacteria</taxon>
        <taxon>Rhodospirillales</taxon>
        <taxon>Magnetospirillaceae</taxon>
        <taxon>Paramagnetospirillum</taxon>
    </lineage>
</organism>
<reference evidence="2 3" key="1">
    <citation type="journal article" date="2005" name="DNA Res.">
        <title>Complete genome sequence of the facultative anaerobic magnetotactic bacterium Magnetospirillum sp. strain AMB-1.</title>
        <authorList>
            <person name="Matsunaga T."/>
            <person name="Okamura Y."/>
            <person name="Fukuda Y."/>
            <person name="Wahyudi A.T."/>
            <person name="Murase Y."/>
            <person name="Takeyama H."/>
        </authorList>
    </citation>
    <scope>NUCLEOTIDE SEQUENCE [LARGE SCALE GENOMIC DNA]</scope>
    <source>
        <strain evidence="3">ATCC 700264 / AMB-1</strain>
    </source>
</reference>
<dbReference type="InterPro" id="IPR015421">
    <property type="entry name" value="PyrdxlP-dep_Trfase_major"/>
</dbReference>
<proteinExistence type="inferred from homology"/>
<dbReference type="InterPro" id="IPR015424">
    <property type="entry name" value="PyrdxlP-dep_Trfase"/>
</dbReference>
<dbReference type="Proteomes" id="UP000007058">
    <property type="component" value="Chromosome"/>
</dbReference>
<keyword evidence="3" id="KW-1185">Reference proteome</keyword>
<dbReference type="AlphaFoldDB" id="Q2WBC6"/>
<dbReference type="Pfam" id="PF01041">
    <property type="entry name" value="DegT_DnrJ_EryC1"/>
    <property type="match status" value="1"/>
</dbReference>
<dbReference type="EMBL" id="AP007255">
    <property type="protein sequence ID" value="BAE48849.1"/>
    <property type="molecule type" value="Genomic_DNA"/>
</dbReference>
<dbReference type="KEGG" id="mag:amb0045"/>
<dbReference type="HOGENOM" id="CLU_756055_0_0_5"/>
<evidence type="ECO:0000313" key="2">
    <source>
        <dbReference type="EMBL" id="BAE48849.1"/>
    </source>
</evidence>
<accession>Q2WBC6</accession>
<keyword evidence="1" id="KW-0663">Pyridoxal phosphate</keyword>
<gene>
    <name evidence="2" type="ordered locus">amb0045</name>
</gene>
<evidence type="ECO:0000256" key="1">
    <source>
        <dbReference type="RuleBase" id="RU004508"/>
    </source>
</evidence>
<dbReference type="Gene3D" id="3.40.640.10">
    <property type="entry name" value="Type I PLP-dependent aspartate aminotransferase-like (Major domain)"/>
    <property type="match status" value="1"/>
</dbReference>
<dbReference type="STRING" id="342108.amb0045"/>
<dbReference type="SUPFAM" id="SSF53383">
    <property type="entry name" value="PLP-dependent transferases"/>
    <property type="match status" value="1"/>
</dbReference>